<feature type="compositionally biased region" description="Low complexity" evidence="1">
    <location>
        <begin position="298"/>
        <end position="316"/>
    </location>
</feature>
<feature type="region of interest" description="Disordered" evidence="1">
    <location>
        <begin position="285"/>
        <end position="322"/>
    </location>
</feature>
<keyword evidence="2" id="KW-0812">Transmembrane</keyword>
<dbReference type="Gene3D" id="2.60.120.260">
    <property type="entry name" value="Galactose-binding domain-like"/>
    <property type="match status" value="1"/>
</dbReference>
<feature type="compositionally biased region" description="Gly residues" evidence="1">
    <location>
        <begin position="285"/>
        <end position="297"/>
    </location>
</feature>
<feature type="region of interest" description="Disordered" evidence="1">
    <location>
        <begin position="463"/>
        <end position="482"/>
    </location>
</feature>
<accession>A0A8H6TG55</accession>
<dbReference type="OrthoDB" id="3265734at2759"/>
<feature type="compositionally biased region" description="Polar residues" evidence="1">
    <location>
        <begin position="30"/>
        <end position="49"/>
    </location>
</feature>
<dbReference type="Proteomes" id="UP000636479">
    <property type="component" value="Unassembled WGS sequence"/>
</dbReference>
<evidence type="ECO:0000313" key="3">
    <source>
        <dbReference type="EMBL" id="KAF7316061.1"/>
    </source>
</evidence>
<evidence type="ECO:0000313" key="4">
    <source>
        <dbReference type="Proteomes" id="UP000636479"/>
    </source>
</evidence>
<feature type="region of interest" description="Disordered" evidence="1">
    <location>
        <begin position="18"/>
        <end position="49"/>
    </location>
</feature>
<name>A0A8H6TG55_9AGAR</name>
<feature type="region of interest" description="Disordered" evidence="1">
    <location>
        <begin position="215"/>
        <end position="246"/>
    </location>
</feature>
<feature type="transmembrane region" description="Helical" evidence="2">
    <location>
        <begin position="392"/>
        <end position="414"/>
    </location>
</feature>
<dbReference type="RefSeq" id="XP_037226084.1">
    <property type="nucleotide sequence ID" value="XM_037358174.1"/>
</dbReference>
<proteinExistence type="predicted"/>
<protein>
    <submittedName>
        <fullName evidence="3">Uncharacterized protein</fullName>
    </submittedName>
</protein>
<dbReference type="EMBL" id="JACAZF010000001">
    <property type="protein sequence ID" value="KAF7316061.1"/>
    <property type="molecule type" value="Genomic_DNA"/>
</dbReference>
<evidence type="ECO:0000256" key="1">
    <source>
        <dbReference type="SAM" id="MobiDB-lite"/>
    </source>
</evidence>
<keyword evidence="2" id="KW-1133">Transmembrane helix</keyword>
<keyword evidence="4" id="KW-1185">Reference proteome</keyword>
<comment type="caution">
    <text evidence="3">The sequence shown here is derived from an EMBL/GenBank/DDBJ whole genome shotgun (WGS) entry which is preliminary data.</text>
</comment>
<keyword evidence="2" id="KW-0472">Membrane</keyword>
<feature type="compositionally biased region" description="Polar residues" evidence="1">
    <location>
        <begin position="234"/>
        <end position="246"/>
    </location>
</feature>
<organism evidence="3 4">
    <name type="scientific">Mycena indigotica</name>
    <dbReference type="NCBI Taxonomy" id="2126181"/>
    <lineage>
        <taxon>Eukaryota</taxon>
        <taxon>Fungi</taxon>
        <taxon>Dikarya</taxon>
        <taxon>Basidiomycota</taxon>
        <taxon>Agaricomycotina</taxon>
        <taxon>Agaricomycetes</taxon>
        <taxon>Agaricomycetidae</taxon>
        <taxon>Agaricales</taxon>
        <taxon>Marasmiineae</taxon>
        <taxon>Mycenaceae</taxon>
        <taxon>Mycena</taxon>
    </lineage>
</organism>
<dbReference type="GeneID" id="59340690"/>
<evidence type="ECO:0000256" key="2">
    <source>
        <dbReference type="SAM" id="Phobius"/>
    </source>
</evidence>
<dbReference type="AlphaFoldDB" id="A0A8H6TG55"/>
<gene>
    <name evidence="3" type="ORF">MIND_00124100</name>
</gene>
<reference evidence="3" key="1">
    <citation type="submission" date="2020-05" db="EMBL/GenBank/DDBJ databases">
        <title>Mycena genomes resolve the evolution of fungal bioluminescence.</title>
        <authorList>
            <person name="Tsai I.J."/>
        </authorList>
    </citation>
    <scope>NUCLEOTIDE SEQUENCE</scope>
    <source>
        <strain evidence="3">171206Taipei</strain>
    </source>
</reference>
<sequence>MAMNIIVDDRDPSIRYSSGWITTDKDRSSRGQVQEFQGTTSQSGEQGSTASFTFTGNQIAVFGTLNNQKQVNLEFTIDGKVTPVMTPSAANAKFHQPIFSSNPLSDGQHMLLMKVNSPDASPFFFDYLIYKTNSRANSGQTVLIDDQDPGPVVSFPGPWKQNNTFDFMQQTSRYIGQQGGPGPGSAMVTYSNFLDGDTLTLFGALTSADPQFSSSGPLSATVSIDGGGPVSLPSHDTPSPGQTIFNQKLFSSSPLSAGAHTFEFSYNSGTPLGVDYFLIGPGSGSSGGSSGGSGAGSASGSNGTNTNAASASGTNSDPTHSPLSSVNITSFVTSKTIASVSLSTDPGGGVHSVTTTIVQVETGLQTSTSTPGGLQAQGPTSAAKASSSRIPLIAGVVCGALTLFLALLLLLCIWRKRRRQRKLAVDDFLLIHPAAATSGAYPPVYYGPRDSLVTLTDPSAGGHGDALPGYGPGDEKAAGQFGVDDDERAIGKTRYLYHQDA</sequence>